<evidence type="ECO:0000313" key="2">
    <source>
        <dbReference type="Proteomes" id="UP000264820"/>
    </source>
</evidence>
<sequence>DAVISRHLDFKFFLPSTFNPPNPIMTPTPLTSMCSRVKTTGSLMKTRLDSLLIEAAMMSELTDRLLAFSVLRNCPKFL</sequence>
<evidence type="ECO:0000313" key="1">
    <source>
        <dbReference type="Ensembl" id="ENSHCOP00000013919.1"/>
    </source>
</evidence>
<protein>
    <submittedName>
        <fullName evidence="1">Uncharacterized protein</fullName>
    </submittedName>
</protein>
<dbReference type="AlphaFoldDB" id="A0A3Q2Y857"/>
<reference evidence="1" key="2">
    <citation type="submission" date="2025-09" db="UniProtKB">
        <authorList>
            <consortium name="Ensembl"/>
        </authorList>
    </citation>
    <scope>IDENTIFICATION</scope>
</reference>
<proteinExistence type="predicted"/>
<dbReference type="GeneTree" id="ENSGT01010000222545"/>
<keyword evidence="2" id="KW-1185">Reference proteome</keyword>
<dbReference type="Proteomes" id="UP000264820">
    <property type="component" value="Unplaced"/>
</dbReference>
<name>A0A3Q2Y857_HIPCM</name>
<dbReference type="Ensembl" id="ENSHCOT00000021387.1">
    <property type="protein sequence ID" value="ENSHCOP00000013919.1"/>
    <property type="gene ID" value="ENSHCOG00000017167.1"/>
</dbReference>
<reference evidence="1" key="1">
    <citation type="submission" date="2025-08" db="UniProtKB">
        <authorList>
            <consortium name="Ensembl"/>
        </authorList>
    </citation>
    <scope>IDENTIFICATION</scope>
</reference>
<organism evidence="1 2">
    <name type="scientific">Hippocampus comes</name>
    <name type="common">Tiger tail seahorse</name>
    <dbReference type="NCBI Taxonomy" id="109280"/>
    <lineage>
        <taxon>Eukaryota</taxon>
        <taxon>Metazoa</taxon>
        <taxon>Chordata</taxon>
        <taxon>Craniata</taxon>
        <taxon>Vertebrata</taxon>
        <taxon>Euteleostomi</taxon>
        <taxon>Actinopterygii</taxon>
        <taxon>Neopterygii</taxon>
        <taxon>Teleostei</taxon>
        <taxon>Neoteleostei</taxon>
        <taxon>Acanthomorphata</taxon>
        <taxon>Syngnathiaria</taxon>
        <taxon>Syngnathiformes</taxon>
        <taxon>Syngnathoidei</taxon>
        <taxon>Syngnathidae</taxon>
        <taxon>Hippocampus</taxon>
    </lineage>
</organism>
<accession>A0A3Q2Y857</accession>